<organism evidence="1 2">
    <name type="scientific">Symbiodinium microadriaticum</name>
    <name type="common">Dinoflagellate</name>
    <name type="synonym">Zooxanthella microadriatica</name>
    <dbReference type="NCBI Taxonomy" id="2951"/>
    <lineage>
        <taxon>Eukaryota</taxon>
        <taxon>Sar</taxon>
        <taxon>Alveolata</taxon>
        <taxon>Dinophyceae</taxon>
        <taxon>Suessiales</taxon>
        <taxon>Symbiodiniaceae</taxon>
        <taxon>Symbiodinium</taxon>
    </lineage>
</organism>
<proteinExistence type="predicted"/>
<dbReference type="Proteomes" id="UP000186817">
    <property type="component" value="Unassembled WGS sequence"/>
</dbReference>
<dbReference type="AlphaFoldDB" id="A0A1Q9F2L8"/>
<name>A0A1Q9F2L8_SYMMI</name>
<sequence>MRFRHLSPPDVDVWLLVGERTIHNLASDTSLVGGPCFRKHTAEAPAWLRLPDSSSGQKVQLKFEGVPVSASKMDSDGSLEVWVAAGAEVADVEYAVGRWLVDGKDLPLLSVASVELQKGQAEVRSGTAVVADVAYAEQT</sequence>
<dbReference type="EMBL" id="LSRX01000021">
    <property type="protein sequence ID" value="OLQ13928.1"/>
    <property type="molecule type" value="Genomic_DNA"/>
</dbReference>
<gene>
    <name evidence="1" type="ORF">AK812_SmicGene1959</name>
</gene>
<keyword evidence="2" id="KW-1185">Reference proteome</keyword>
<protein>
    <submittedName>
        <fullName evidence="1">Uncharacterized protein</fullName>
    </submittedName>
</protein>
<comment type="caution">
    <text evidence="1">The sequence shown here is derived from an EMBL/GenBank/DDBJ whole genome shotgun (WGS) entry which is preliminary data.</text>
</comment>
<accession>A0A1Q9F2L8</accession>
<evidence type="ECO:0000313" key="2">
    <source>
        <dbReference type="Proteomes" id="UP000186817"/>
    </source>
</evidence>
<reference evidence="1 2" key="1">
    <citation type="submission" date="2016-02" db="EMBL/GenBank/DDBJ databases">
        <title>Genome analysis of coral dinoflagellate symbionts highlights evolutionary adaptations to a symbiotic lifestyle.</title>
        <authorList>
            <person name="Aranda M."/>
            <person name="Li Y."/>
            <person name="Liew Y.J."/>
            <person name="Baumgarten S."/>
            <person name="Simakov O."/>
            <person name="Wilson M."/>
            <person name="Piel J."/>
            <person name="Ashoor H."/>
            <person name="Bougouffa S."/>
            <person name="Bajic V.B."/>
            <person name="Ryu T."/>
            <person name="Ravasi T."/>
            <person name="Bayer T."/>
            <person name="Micklem G."/>
            <person name="Kim H."/>
            <person name="Bhak J."/>
            <person name="Lajeunesse T.C."/>
            <person name="Voolstra C.R."/>
        </authorList>
    </citation>
    <scope>NUCLEOTIDE SEQUENCE [LARGE SCALE GENOMIC DNA]</scope>
    <source>
        <strain evidence="1 2">CCMP2467</strain>
    </source>
</reference>
<evidence type="ECO:0000313" key="1">
    <source>
        <dbReference type="EMBL" id="OLQ13928.1"/>
    </source>
</evidence>